<keyword evidence="3" id="KW-0285">Flavoprotein</keyword>
<keyword evidence="4" id="KW-0288">FMN</keyword>
<feature type="domain" description="Nitroreductase" evidence="6">
    <location>
        <begin position="61"/>
        <end position="110"/>
    </location>
</feature>
<name>X0UE35_9ZZZZ</name>
<dbReference type="Gene3D" id="2.20.180.10">
    <property type="entry name" value="putative fmn-dependent nitroreductase like domains"/>
    <property type="match status" value="1"/>
</dbReference>
<gene>
    <name evidence="7" type="ORF">S01H1_26527</name>
</gene>
<comment type="cofactor">
    <cofactor evidence="1">
        <name>FMN</name>
        <dbReference type="ChEBI" id="CHEBI:58210"/>
    </cofactor>
</comment>
<evidence type="ECO:0000256" key="5">
    <source>
        <dbReference type="ARBA" id="ARBA00023002"/>
    </source>
</evidence>
<evidence type="ECO:0000256" key="3">
    <source>
        <dbReference type="ARBA" id="ARBA00022630"/>
    </source>
</evidence>
<evidence type="ECO:0000259" key="6">
    <source>
        <dbReference type="Pfam" id="PF00881"/>
    </source>
</evidence>
<dbReference type="CDD" id="cd02062">
    <property type="entry name" value="Nitro_FMN_reductase"/>
    <property type="match status" value="1"/>
</dbReference>
<organism evidence="7">
    <name type="scientific">marine sediment metagenome</name>
    <dbReference type="NCBI Taxonomy" id="412755"/>
    <lineage>
        <taxon>unclassified sequences</taxon>
        <taxon>metagenomes</taxon>
        <taxon>ecological metagenomes</taxon>
    </lineage>
</organism>
<dbReference type="Pfam" id="PF00881">
    <property type="entry name" value="Nitroreductase"/>
    <property type="match status" value="1"/>
</dbReference>
<dbReference type="InterPro" id="IPR023312">
    <property type="entry name" value="Put_nitroreductase_C_bac"/>
</dbReference>
<dbReference type="GO" id="GO:0016491">
    <property type="term" value="F:oxidoreductase activity"/>
    <property type="evidence" value="ECO:0007669"/>
    <property type="project" value="UniProtKB-KW"/>
</dbReference>
<dbReference type="Gene3D" id="3.40.109.10">
    <property type="entry name" value="NADH Oxidase"/>
    <property type="match status" value="1"/>
</dbReference>
<evidence type="ECO:0000256" key="1">
    <source>
        <dbReference type="ARBA" id="ARBA00001917"/>
    </source>
</evidence>
<evidence type="ECO:0000313" key="7">
    <source>
        <dbReference type="EMBL" id="GAF97556.1"/>
    </source>
</evidence>
<dbReference type="InterPro" id="IPR000415">
    <property type="entry name" value="Nitroreductase-like"/>
</dbReference>
<evidence type="ECO:0000256" key="4">
    <source>
        <dbReference type="ARBA" id="ARBA00022643"/>
    </source>
</evidence>
<dbReference type="AlphaFoldDB" id="X0UE35"/>
<dbReference type="SUPFAM" id="SSF55469">
    <property type="entry name" value="FMN-dependent nitroreductase-like"/>
    <property type="match status" value="1"/>
</dbReference>
<comment type="similarity">
    <text evidence="2">Belongs to the nitroreductase family.</text>
</comment>
<comment type="caution">
    <text evidence="7">The sequence shown here is derived from an EMBL/GenBank/DDBJ whole genome shotgun (WGS) entry which is preliminary data.</text>
</comment>
<dbReference type="EMBL" id="BARS01016080">
    <property type="protein sequence ID" value="GAF97556.1"/>
    <property type="molecule type" value="Genomic_DNA"/>
</dbReference>
<dbReference type="PANTHER" id="PTHR43673">
    <property type="entry name" value="NAD(P)H NITROREDUCTASE YDGI-RELATED"/>
    <property type="match status" value="1"/>
</dbReference>
<sequence>MLCGIVIYILSCEPETNARIFSHTRWAGYLEDWPGPVEGERPAAYIVILGDTEIRKSFGCDHGIAAQSIMLGAAERGLGGCMIGSIDHDGLRQALDIPEQYEILLVLAPGKPKEKVVIEEVGPDGDIRYYRDAEGVHHVPKRSLDELILREYGG</sequence>
<accession>X0UE35</accession>
<proteinExistence type="inferred from homology"/>
<dbReference type="InterPro" id="IPR029479">
    <property type="entry name" value="Nitroreductase"/>
</dbReference>
<protein>
    <recommendedName>
        <fullName evidence="6">Nitroreductase domain-containing protein</fullName>
    </recommendedName>
</protein>
<dbReference type="PANTHER" id="PTHR43673:SF2">
    <property type="entry name" value="NITROREDUCTASE"/>
    <property type="match status" value="1"/>
</dbReference>
<reference evidence="7" key="1">
    <citation type="journal article" date="2014" name="Front. Microbiol.">
        <title>High frequency of phylogenetically diverse reductive dehalogenase-homologous genes in deep subseafloor sedimentary metagenomes.</title>
        <authorList>
            <person name="Kawai M."/>
            <person name="Futagami T."/>
            <person name="Toyoda A."/>
            <person name="Takaki Y."/>
            <person name="Nishi S."/>
            <person name="Hori S."/>
            <person name="Arai W."/>
            <person name="Tsubouchi T."/>
            <person name="Morono Y."/>
            <person name="Uchiyama I."/>
            <person name="Ito T."/>
            <person name="Fujiyama A."/>
            <person name="Inagaki F."/>
            <person name="Takami H."/>
        </authorList>
    </citation>
    <scope>NUCLEOTIDE SEQUENCE</scope>
    <source>
        <strain evidence="7">Expedition CK06-06</strain>
    </source>
</reference>
<evidence type="ECO:0000256" key="2">
    <source>
        <dbReference type="ARBA" id="ARBA00007118"/>
    </source>
</evidence>
<keyword evidence="5" id="KW-0560">Oxidoreductase</keyword>